<evidence type="ECO:0000313" key="1">
    <source>
        <dbReference type="EMBL" id="SHH61895.1"/>
    </source>
</evidence>
<protein>
    <submittedName>
        <fullName evidence="1">Uncharacterized protein</fullName>
    </submittedName>
</protein>
<sequence>MKKYEPLLRMVQNCIFMLRQQSRKEHFPDCVTAAYTSSLLNRVANEVVEHLPEKTSSDPRWVDLINDACRVQKEHGLREMALLRLEHDLAEAADYIARSNSRADLPALLKQFCGEWSPNVISLLTDVIHDMETVLPVQIRYAKRALAETNHTILNCQHKVEHSNSTANSPYSPVHKHHDTFCIPLKEDQFESGSKLKITTSHWEYPEGGLRARRNGYNPDNPAPSTSPFPYDEASWPGLVVRPMSAKAVYVSANGVETELINHEIPVENAQVDDLALVEFARQIQKGRAQSVPADLLAEVAMRRTNMAALTPDAVSRFTAEQISSNAREPQPTIKGIYA</sequence>
<name>A0A1M5UFS0_9GAMM</name>
<evidence type="ECO:0000313" key="2">
    <source>
        <dbReference type="Proteomes" id="UP000184268"/>
    </source>
</evidence>
<keyword evidence="2" id="KW-1185">Reference proteome</keyword>
<organism evidence="1 2">
    <name type="scientific">Ferrimonas marina</name>
    <dbReference type="NCBI Taxonomy" id="299255"/>
    <lineage>
        <taxon>Bacteria</taxon>
        <taxon>Pseudomonadati</taxon>
        <taxon>Pseudomonadota</taxon>
        <taxon>Gammaproteobacteria</taxon>
        <taxon>Alteromonadales</taxon>
        <taxon>Ferrimonadaceae</taxon>
        <taxon>Ferrimonas</taxon>
    </lineage>
</organism>
<reference evidence="1 2" key="1">
    <citation type="submission" date="2016-11" db="EMBL/GenBank/DDBJ databases">
        <authorList>
            <person name="Jaros S."/>
            <person name="Januszkiewicz K."/>
            <person name="Wedrychowicz H."/>
        </authorList>
    </citation>
    <scope>NUCLEOTIDE SEQUENCE [LARGE SCALE GENOMIC DNA]</scope>
    <source>
        <strain evidence="1 2">DSM 16917</strain>
    </source>
</reference>
<dbReference type="AlphaFoldDB" id="A0A1M5UFS0"/>
<dbReference type="EMBL" id="FQXG01000003">
    <property type="protein sequence ID" value="SHH61895.1"/>
    <property type="molecule type" value="Genomic_DNA"/>
</dbReference>
<dbReference type="STRING" id="299255.SAMN02745129_2552"/>
<dbReference type="RefSeq" id="WP_067655197.1">
    <property type="nucleotide sequence ID" value="NZ_FQXG01000003.1"/>
</dbReference>
<gene>
    <name evidence="1" type="ORF">SAMN02745129_2552</name>
</gene>
<proteinExistence type="predicted"/>
<dbReference type="Proteomes" id="UP000184268">
    <property type="component" value="Unassembled WGS sequence"/>
</dbReference>
<accession>A0A1M5UFS0</accession>